<dbReference type="EMBL" id="JAVRRJ010000008">
    <property type="protein sequence ID" value="KAK5082209.1"/>
    <property type="molecule type" value="Genomic_DNA"/>
</dbReference>
<dbReference type="SUPFAM" id="SSF81383">
    <property type="entry name" value="F-box domain"/>
    <property type="match status" value="1"/>
</dbReference>
<organism evidence="3 4">
    <name type="scientific">Lithohypha guttulata</name>
    <dbReference type="NCBI Taxonomy" id="1690604"/>
    <lineage>
        <taxon>Eukaryota</taxon>
        <taxon>Fungi</taxon>
        <taxon>Dikarya</taxon>
        <taxon>Ascomycota</taxon>
        <taxon>Pezizomycotina</taxon>
        <taxon>Eurotiomycetes</taxon>
        <taxon>Chaetothyriomycetidae</taxon>
        <taxon>Chaetothyriales</taxon>
        <taxon>Trichomeriaceae</taxon>
        <taxon>Lithohypha</taxon>
    </lineage>
</organism>
<evidence type="ECO:0000313" key="4">
    <source>
        <dbReference type="Proteomes" id="UP001309876"/>
    </source>
</evidence>
<keyword evidence="4" id="KW-1185">Reference proteome</keyword>
<accession>A0AAN7YDW8</accession>
<evidence type="ECO:0000259" key="2">
    <source>
        <dbReference type="PROSITE" id="PS50181"/>
    </source>
</evidence>
<dbReference type="Gene3D" id="3.80.10.10">
    <property type="entry name" value="Ribonuclease Inhibitor"/>
    <property type="match status" value="1"/>
</dbReference>
<evidence type="ECO:0000256" key="1">
    <source>
        <dbReference type="SAM" id="MobiDB-lite"/>
    </source>
</evidence>
<sequence>MVDSLRRLFSRKRTASYEDDAIKDMPARKLTVQDSGLLRLPDELLLYTLGFLDFDSLLRLRLTQSHLNDLAQEFVFQSFEVHHGRRAAQLAAMLRRDERRALWLRSLLISTRHDEDEGLHALPPYMESFTNLRDLVLETPDCNARPPAERIKWIELQNIYEDIFRRASVAVPATDRLLPNLETCTLHFVDNEVSLYPLSKYSNMPQRIFQRLRQYKRTTSLRHMHLEECDFDSESLQALLKLPKALESLKISEGVRYNNNGASRPSRVHGNLNPGLFSRALVSAASHSLEYLSLNLGYQHSRGHSITSPGRSLDLRLLTKLKKIDVSMTTLGLIVPRPGCDHAIYRRLPDSIEHIRVFEVPLLKLRARPPTPLRPCLFTQKAAHGLPNLKEVTYCYEYQALRGNSSFGLFQRGGEDTLSRIIDASKKRVININNKNYPTYHESNMHVVIEVEITPPGYIPPYLHNEEHPTIETIWDSNEPTFEALVHLDNAQKARDKAADQGQGSESSLARSIAETQSQVTIDPAQLHPTPAQTPQQALNWLLGGAMLNTPNTIEDESDDEEAGSPLLDLPPQAAELLELLIQIPGQPFQV</sequence>
<comment type="caution">
    <text evidence="3">The sequence shown here is derived from an EMBL/GenBank/DDBJ whole genome shotgun (WGS) entry which is preliminary data.</text>
</comment>
<feature type="region of interest" description="Disordered" evidence="1">
    <location>
        <begin position="493"/>
        <end position="514"/>
    </location>
</feature>
<feature type="compositionally biased region" description="Acidic residues" evidence="1">
    <location>
        <begin position="554"/>
        <end position="563"/>
    </location>
</feature>
<reference evidence="3 4" key="1">
    <citation type="submission" date="2023-08" db="EMBL/GenBank/DDBJ databases">
        <title>Black Yeasts Isolated from many extreme environments.</title>
        <authorList>
            <person name="Coleine C."/>
            <person name="Stajich J.E."/>
            <person name="Selbmann L."/>
        </authorList>
    </citation>
    <scope>NUCLEOTIDE SEQUENCE [LARGE SCALE GENOMIC DNA]</scope>
    <source>
        <strain evidence="3 4">CCFEE 5910</strain>
    </source>
</reference>
<protein>
    <recommendedName>
        <fullName evidence="2">F-box domain-containing protein</fullName>
    </recommendedName>
</protein>
<dbReference type="InterPro" id="IPR036047">
    <property type="entry name" value="F-box-like_dom_sf"/>
</dbReference>
<name>A0AAN7YDW8_9EURO</name>
<dbReference type="InterPro" id="IPR032675">
    <property type="entry name" value="LRR_dom_sf"/>
</dbReference>
<dbReference type="Proteomes" id="UP001309876">
    <property type="component" value="Unassembled WGS sequence"/>
</dbReference>
<gene>
    <name evidence="3" type="ORF">LTR05_007352</name>
</gene>
<evidence type="ECO:0000313" key="3">
    <source>
        <dbReference type="EMBL" id="KAK5082209.1"/>
    </source>
</evidence>
<dbReference type="AlphaFoldDB" id="A0AAN7YDW8"/>
<feature type="compositionally biased region" description="Polar residues" evidence="1">
    <location>
        <begin position="502"/>
        <end position="514"/>
    </location>
</feature>
<dbReference type="SUPFAM" id="SSF52047">
    <property type="entry name" value="RNI-like"/>
    <property type="match status" value="1"/>
</dbReference>
<feature type="region of interest" description="Disordered" evidence="1">
    <location>
        <begin position="549"/>
        <end position="568"/>
    </location>
</feature>
<dbReference type="PROSITE" id="PS50181">
    <property type="entry name" value="FBOX"/>
    <property type="match status" value="1"/>
</dbReference>
<feature type="domain" description="F-box" evidence="2">
    <location>
        <begin position="34"/>
        <end position="79"/>
    </location>
</feature>
<proteinExistence type="predicted"/>
<dbReference type="InterPro" id="IPR001810">
    <property type="entry name" value="F-box_dom"/>
</dbReference>